<evidence type="ECO:0000259" key="1">
    <source>
        <dbReference type="Pfam" id="PF06985"/>
    </source>
</evidence>
<reference evidence="2" key="1">
    <citation type="submission" date="2021-10" db="EMBL/GenBank/DDBJ databases">
        <authorList>
            <person name="Piombo E."/>
        </authorList>
    </citation>
    <scope>NUCLEOTIDE SEQUENCE</scope>
</reference>
<gene>
    <name evidence="2" type="ORF">CBYS24578_00000541</name>
</gene>
<dbReference type="OrthoDB" id="3789824at2759"/>
<name>A0A9N9U1A1_9HYPO</name>
<keyword evidence="3" id="KW-1185">Reference proteome</keyword>
<comment type="caution">
    <text evidence="2">The sequence shown here is derived from an EMBL/GenBank/DDBJ whole genome shotgun (WGS) entry which is preliminary data.</text>
</comment>
<proteinExistence type="predicted"/>
<organism evidence="2 3">
    <name type="scientific">Clonostachys byssicola</name>
    <dbReference type="NCBI Taxonomy" id="160290"/>
    <lineage>
        <taxon>Eukaryota</taxon>
        <taxon>Fungi</taxon>
        <taxon>Dikarya</taxon>
        <taxon>Ascomycota</taxon>
        <taxon>Pezizomycotina</taxon>
        <taxon>Sordariomycetes</taxon>
        <taxon>Hypocreomycetidae</taxon>
        <taxon>Hypocreales</taxon>
        <taxon>Bionectriaceae</taxon>
        <taxon>Clonostachys</taxon>
    </lineage>
</organism>
<dbReference type="AlphaFoldDB" id="A0A9N9U1A1"/>
<protein>
    <recommendedName>
        <fullName evidence="1">Heterokaryon incompatibility domain-containing protein</fullName>
    </recommendedName>
</protein>
<evidence type="ECO:0000313" key="3">
    <source>
        <dbReference type="Proteomes" id="UP000754883"/>
    </source>
</evidence>
<evidence type="ECO:0000313" key="2">
    <source>
        <dbReference type="EMBL" id="CAG9971587.1"/>
    </source>
</evidence>
<dbReference type="Proteomes" id="UP000754883">
    <property type="component" value="Unassembled WGS sequence"/>
</dbReference>
<dbReference type="InterPro" id="IPR010730">
    <property type="entry name" value="HET"/>
</dbReference>
<sequence length="690" mass="78674">MIKVWEQAHIREGPLLRIQLVDNESGHKALGRPLAVGEVNKLFGFHNCDALDTTNSSSVMKWARRQIDGCISDHKRCGTNFMDQSLRGFRPTRLIDVGENGDPDVRLVVTSELPTPGIVQEYAALSYCWGNSTKTLLLQQNIDDMTKPTAFSTWDKNYQHAIKITRELGIRYLWIDALCIIQHQESQEDWLKEAPTMGLVYANATCVLSATASTDSQGGCFFPKMSLAGGCHLGRQGGTSLDVFPSMRYDMIMADLFKDKVESARLTTRAWTFQERILASRILHFCEGLVLFECNEMQASSSHGFGQPYPKKTHFRLDGKMQVPLGPRRPPRPSLPSFRVPRFEIPDMLGQSILTWENEIDWDAVMRTRTEVSRLLGDTGTVPWWPVQDRGGIRANGNVLRWNSSFSLNVLEFLDFSDLLSVFRDFKAYQEYFLWRTWRGEMIESARMGMRGAFETLVHFKGASIEEKIEFHSCWYEIVENYSQRNLTNHTDKLVAIQGLARFVPCHFVAGLWKEAFALNLLWMLNRSSQPKGRPRRDIPTWSWASVDGPISHWLRVRVSSNSANRGIWKDLCLYVTTLSEPTPEAARTVVLYHQIPLFNLDTSKATFYPDITMSDESHAGLSCLAVLSFRNPHVDPYIADRQLHGIVVRAVVGSVQRYERVGYFRMLDQAAVEDALQRLRHDPLQIVLV</sequence>
<dbReference type="EMBL" id="CABFNO020001240">
    <property type="protein sequence ID" value="CAG9971587.1"/>
    <property type="molecule type" value="Genomic_DNA"/>
</dbReference>
<dbReference type="PANTHER" id="PTHR33112:SF9">
    <property type="entry name" value="HETEROKARYON INCOMPATIBILITY DOMAIN-CONTAINING PROTEIN"/>
    <property type="match status" value="1"/>
</dbReference>
<accession>A0A9N9U1A1</accession>
<dbReference type="Pfam" id="PF06985">
    <property type="entry name" value="HET"/>
    <property type="match status" value="1"/>
</dbReference>
<feature type="domain" description="Heterokaryon incompatibility" evidence="1">
    <location>
        <begin position="122"/>
        <end position="275"/>
    </location>
</feature>
<dbReference type="PANTHER" id="PTHR33112">
    <property type="entry name" value="DOMAIN PROTEIN, PUTATIVE-RELATED"/>
    <property type="match status" value="1"/>
</dbReference>